<accession>A0A381S591</accession>
<feature type="transmembrane region" description="Helical" evidence="6">
    <location>
        <begin position="20"/>
        <end position="46"/>
    </location>
</feature>
<dbReference type="GO" id="GO:0098797">
    <property type="term" value="C:plasma membrane protein complex"/>
    <property type="evidence" value="ECO:0007669"/>
    <property type="project" value="TreeGrafter"/>
</dbReference>
<dbReference type="Pfam" id="PF12704">
    <property type="entry name" value="MacB_PCD"/>
    <property type="match status" value="1"/>
</dbReference>
<dbReference type="InterPro" id="IPR003838">
    <property type="entry name" value="ABC3_permease_C"/>
</dbReference>
<keyword evidence="2" id="KW-1003">Cell membrane</keyword>
<evidence type="ECO:0000256" key="1">
    <source>
        <dbReference type="ARBA" id="ARBA00004651"/>
    </source>
</evidence>
<evidence type="ECO:0000313" key="9">
    <source>
        <dbReference type="EMBL" id="SUZ98498.1"/>
    </source>
</evidence>
<dbReference type="InterPro" id="IPR051447">
    <property type="entry name" value="Lipoprotein-release_system"/>
</dbReference>
<keyword evidence="4 6" id="KW-1133">Transmembrane helix</keyword>
<feature type="transmembrane region" description="Helical" evidence="6">
    <location>
        <begin position="254"/>
        <end position="278"/>
    </location>
</feature>
<evidence type="ECO:0000256" key="2">
    <source>
        <dbReference type="ARBA" id="ARBA00022475"/>
    </source>
</evidence>
<keyword evidence="3 6" id="KW-0812">Transmembrane</keyword>
<comment type="subcellular location">
    <subcellularLocation>
        <location evidence="1">Cell membrane</location>
        <topology evidence="1">Multi-pass membrane protein</topology>
    </subcellularLocation>
</comment>
<dbReference type="PANTHER" id="PTHR30489">
    <property type="entry name" value="LIPOPROTEIN-RELEASING SYSTEM TRANSMEMBRANE PROTEIN LOLE"/>
    <property type="match status" value="1"/>
</dbReference>
<dbReference type="AlphaFoldDB" id="A0A381S591"/>
<evidence type="ECO:0000256" key="3">
    <source>
        <dbReference type="ARBA" id="ARBA00022692"/>
    </source>
</evidence>
<protein>
    <recommendedName>
        <fullName evidence="10">ABC3 transporter permease protein domain-containing protein</fullName>
    </recommendedName>
</protein>
<evidence type="ECO:0000259" key="8">
    <source>
        <dbReference type="Pfam" id="PF12704"/>
    </source>
</evidence>
<feature type="domain" description="MacB-like periplasmic core" evidence="8">
    <location>
        <begin position="25"/>
        <end position="157"/>
    </location>
</feature>
<evidence type="ECO:0000256" key="4">
    <source>
        <dbReference type="ARBA" id="ARBA00022989"/>
    </source>
</evidence>
<name>A0A381S591_9ZZZZ</name>
<evidence type="ECO:0008006" key="10">
    <source>
        <dbReference type="Google" id="ProtNLM"/>
    </source>
</evidence>
<sequence>MPLSLRLALRFVFSPKQGSFSSYASWLAIGGLAIGIAALMLTASIIHGFQQVISEKLSSFEGQGRVQHILGNSIDLTDPTLDSLIQRSSNTVVPFVRGVCMVRSGSKAEGVLVEGVQSLPKSISNHDFEHIHEGEIVMGRGLASGLNIKKGDRVFIQVFSSGHSFSNTPRIRPMVVKDIFYSGLQEYDKTLAYTNLKDARDLFGFKTDAATGLIVNGIELSPLITEMNYPYYFETWRERHALLFEWITLQRWPAYIMFGLIALVGIINLLAAINMIILEKSGQIGILMAQGTPIPALKRIFMFQGGFIGFMGGIIGGLLSTVIIVLQFKFEILSIPAEIYFMDQIPFSFDFSAFGIILTLVFFFSILASWWPTKTLTRMNPAAVLRYE</sequence>
<dbReference type="EMBL" id="UINC01002610">
    <property type="protein sequence ID" value="SUZ98498.1"/>
    <property type="molecule type" value="Genomic_DNA"/>
</dbReference>
<proteinExistence type="predicted"/>
<dbReference type="InterPro" id="IPR025857">
    <property type="entry name" value="MacB_PCD"/>
</dbReference>
<dbReference type="GO" id="GO:0044874">
    <property type="term" value="P:lipoprotein localization to outer membrane"/>
    <property type="evidence" value="ECO:0007669"/>
    <property type="project" value="TreeGrafter"/>
</dbReference>
<dbReference type="Pfam" id="PF02687">
    <property type="entry name" value="FtsX"/>
    <property type="match status" value="1"/>
</dbReference>
<reference evidence="9" key="1">
    <citation type="submission" date="2018-05" db="EMBL/GenBank/DDBJ databases">
        <authorList>
            <person name="Lanie J.A."/>
            <person name="Ng W.-L."/>
            <person name="Kazmierczak K.M."/>
            <person name="Andrzejewski T.M."/>
            <person name="Davidsen T.M."/>
            <person name="Wayne K.J."/>
            <person name="Tettelin H."/>
            <person name="Glass J.I."/>
            <person name="Rusch D."/>
            <person name="Podicherti R."/>
            <person name="Tsui H.-C.T."/>
            <person name="Winkler M.E."/>
        </authorList>
    </citation>
    <scope>NUCLEOTIDE SEQUENCE</scope>
</reference>
<evidence type="ECO:0000256" key="6">
    <source>
        <dbReference type="SAM" id="Phobius"/>
    </source>
</evidence>
<feature type="transmembrane region" description="Helical" evidence="6">
    <location>
        <begin position="301"/>
        <end position="326"/>
    </location>
</feature>
<gene>
    <name evidence="9" type="ORF">METZ01_LOCUS51352</name>
</gene>
<dbReference type="PANTHER" id="PTHR30489:SF0">
    <property type="entry name" value="LIPOPROTEIN-RELEASING SYSTEM TRANSMEMBRANE PROTEIN LOLE"/>
    <property type="match status" value="1"/>
</dbReference>
<feature type="domain" description="ABC3 transporter permease C-terminal" evidence="7">
    <location>
        <begin position="256"/>
        <end position="381"/>
    </location>
</feature>
<evidence type="ECO:0000259" key="7">
    <source>
        <dbReference type="Pfam" id="PF02687"/>
    </source>
</evidence>
<organism evidence="9">
    <name type="scientific">marine metagenome</name>
    <dbReference type="NCBI Taxonomy" id="408172"/>
    <lineage>
        <taxon>unclassified sequences</taxon>
        <taxon>metagenomes</taxon>
        <taxon>ecological metagenomes</taxon>
    </lineage>
</organism>
<feature type="transmembrane region" description="Helical" evidence="6">
    <location>
        <begin position="347"/>
        <end position="371"/>
    </location>
</feature>
<keyword evidence="5 6" id="KW-0472">Membrane</keyword>
<evidence type="ECO:0000256" key="5">
    <source>
        <dbReference type="ARBA" id="ARBA00023136"/>
    </source>
</evidence>